<dbReference type="GO" id="GO:0005737">
    <property type="term" value="C:cytoplasm"/>
    <property type="evidence" value="ECO:0007669"/>
    <property type="project" value="UniProtKB-SubCell"/>
</dbReference>
<name>A0A3E2VDP9_CLOIN</name>
<evidence type="ECO:0000256" key="1">
    <source>
        <dbReference type="ARBA" id="ARBA00004496"/>
    </source>
</evidence>
<keyword evidence="3" id="KW-0963">Cytoplasm</keyword>
<dbReference type="GO" id="GO:0009401">
    <property type="term" value="P:phosphoenolpyruvate-dependent sugar phosphotransferase system"/>
    <property type="evidence" value="ECO:0007669"/>
    <property type="project" value="UniProtKB-KW"/>
</dbReference>
<evidence type="ECO:0000256" key="5">
    <source>
        <dbReference type="ARBA" id="ARBA00022679"/>
    </source>
</evidence>
<reference evidence="9 10" key="1">
    <citation type="submission" date="2018-08" db="EMBL/GenBank/DDBJ databases">
        <title>A genome reference for cultivated species of the human gut microbiota.</title>
        <authorList>
            <person name="Zou Y."/>
            <person name="Xue W."/>
            <person name="Luo G."/>
        </authorList>
    </citation>
    <scope>NUCLEOTIDE SEQUENCE [LARGE SCALE GENOMIC DNA]</scope>
    <source>
        <strain evidence="9 10">OF01-2LB</strain>
    </source>
</reference>
<dbReference type="GO" id="GO:0016301">
    <property type="term" value="F:kinase activity"/>
    <property type="evidence" value="ECO:0007669"/>
    <property type="project" value="UniProtKB-KW"/>
</dbReference>
<evidence type="ECO:0000256" key="7">
    <source>
        <dbReference type="ARBA" id="ARBA00022777"/>
    </source>
</evidence>
<keyword evidence="2" id="KW-0813">Transport</keyword>
<sequence length="161" mass="18813">MKEIKLVRIDDRLLHTQIILFWLKKFNINTIYIINNQLAKNKYLCQIYQLSTPPHISLKIFSIEQAIAYVNNQKNHRSSLRIMVLIKNLTNLVTLHKAGFLIDTVQIGGGILENVKSKRQVTNYILTKYHDEISYLISSNINIYCQNATDSEKIYIHTNHK</sequence>
<evidence type="ECO:0000313" key="9">
    <source>
        <dbReference type="EMBL" id="RGC08704.1"/>
    </source>
</evidence>
<feature type="domain" description="PTS EIIB type-4" evidence="8">
    <location>
        <begin position="1"/>
        <end position="161"/>
    </location>
</feature>
<keyword evidence="5" id="KW-0808">Transferase</keyword>
<proteinExistence type="predicted"/>
<evidence type="ECO:0000256" key="6">
    <source>
        <dbReference type="ARBA" id="ARBA00022683"/>
    </source>
</evidence>
<evidence type="ECO:0000313" key="10">
    <source>
        <dbReference type="Proteomes" id="UP000260025"/>
    </source>
</evidence>
<dbReference type="GO" id="GO:0008982">
    <property type="term" value="F:protein-N(PI)-phosphohistidine-sugar phosphotransferase activity"/>
    <property type="evidence" value="ECO:0007669"/>
    <property type="project" value="InterPro"/>
</dbReference>
<dbReference type="EMBL" id="QVEV01000071">
    <property type="protein sequence ID" value="RGC08704.1"/>
    <property type="molecule type" value="Genomic_DNA"/>
</dbReference>
<dbReference type="RefSeq" id="WP_117444992.1">
    <property type="nucleotide sequence ID" value="NZ_QVEV01000071.1"/>
</dbReference>
<dbReference type="AlphaFoldDB" id="A0A3E2VDP9"/>
<organism evidence="9 10">
    <name type="scientific">Clostridium innocuum</name>
    <dbReference type="NCBI Taxonomy" id="1522"/>
    <lineage>
        <taxon>Bacteria</taxon>
        <taxon>Bacillati</taxon>
        <taxon>Bacillota</taxon>
        <taxon>Clostridia</taxon>
        <taxon>Eubacteriales</taxon>
        <taxon>Clostridiaceae</taxon>
        <taxon>Clostridium</taxon>
    </lineage>
</organism>
<protein>
    <recommendedName>
        <fullName evidence="8">PTS EIIB type-4 domain-containing protein</fullName>
    </recommendedName>
</protein>
<dbReference type="SUPFAM" id="SSF52728">
    <property type="entry name" value="PTS IIb component"/>
    <property type="match status" value="1"/>
</dbReference>
<dbReference type="InterPro" id="IPR004720">
    <property type="entry name" value="PTS_IIB_sorbose-sp"/>
</dbReference>
<keyword evidence="6" id="KW-0598">Phosphotransferase system</keyword>
<evidence type="ECO:0000256" key="4">
    <source>
        <dbReference type="ARBA" id="ARBA00022597"/>
    </source>
</evidence>
<evidence type="ECO:0000256" key="3">
    <source>
        <dbReference type="ARBA" id="ARBA00022490"/>
    </source>
</evidence>
<dbReference type="Gene3D" id="3.40.35.10">
    <property type="entry name" value="Phosphotransferase system, sorbose subfamily IIB component"/>
    <property type="match status" value="1"/>
</dbReference>
<dbReference type="InterPro" id="IPR036667">
    <property type="entry name" value="PTS_IIB_sorbose-sp_sf"/>
</dbReference>
<evidence type="ECO:0000259" key="8">
    <source>
        <dbReference type="PROSITE" id="PS51101"/>
    </source>
</evidence>
<comment type="subcellular location">
    <subcellularLocation>
        <location evidence="1">Cytoplasm</location>
    </subcellularLocation>
</comment>
<keyword evidence="7" id="KW-0418">Kinase</keyword>
<dbReference type="Pfam" id="PF03830">
    <property type="entry name" value="PTSIIB_sorb"/>
    <property type="match status" value="1"/>
</dbReference>
<gene>
    <name evidence="9" type="ORF">DXA38_21785</name>
</gene>
<keyword evidence="4" id="KW-0762">Sugar transport</keyword>
<evidence type="ECO:0000256" key="2">
    <source>
        <dbReference type="ARBA" id="ARBA00022448"/>
    </source>
</evidence>
<accession>A0A3E2VDP9</accession>
<dbReference type="OrthoDB" id="9788818at2"/>
<comment type="caution">
    <text evidence="9">The sequence shown here is derived from an EMBL/GenBank/DDBJ whole genome shotgun (WGS) entry which is preliminary data.</text>
</comment>
<dbReference type="PROSITE" id="PS51101">
    <property type="entry name" value="PTS_EIIB_TYPE_4"/>
    <property type="match status" value="1"/>
</dbReference>
<dbReference type="Proteomes" id="UP000260025">
    <property type="component" value="Unassembled WGS sequence"/>
</dbReference>